<comment type="similarity">
    <text evidence="2 4">Belongs to the terpene synthase family.</text>
</comment>
<sequence>MYPDQKSEKVVEKLRQSDFALLACLWWPHVDLNTLRLLSCLALWYLLWDDELESRYPDVEGNGNAAETFRMYTRAAISMSIGISEENRKTLEDAPHLVQLFCPLGSGIKSRISEDNRVLLLQMIDKILEDSKKEQHFVVTERLPSIEQFWEFRTGTNLMEALYPITSLTTEIELLPNEMRHPLLRAYWEQINKIIAITNDILSFKKEIEKKETLNLVFLIYFELGNLQDAIDSTVKILVEAVDESRRLKAKVLALTEEHIHRFIEAWDFYAIGFLHWSLVTARYGLNPFLQEDGTFIVSLSECFS</sequence>
<dbReference type="GO" id="GO:0010333">
    <property type="term" value="F:terpene synthase activity"/>
    <property type="evidence" value="ECO:0007669"/>
    <property type="project" value="InterPro"/>
</dbReference>
<dbReference type="Proteomes" id="UP000631181">
    <property type="component" value="Unassembled WGS sequence"/>
</dbReference>
<dbReference type="GO" id="GO:0008299">
    <property type="term" value="P:isoprenoid biosynthetic process"/>
    <property type="evidence" value="ECO:0007669"/>
    <property type="project" value="UniProtKB-ARBA"/>
</dbReference>
<protein>
    <recommendedName>
        <fullName evidence="4">Terpene synthase</fullName>
        <ecNumber evidence="4">4.2.3.-</ecNumber>
    </recommendedName>
</protein>
<dbReference type="OrthoDB" id="2861623at2759"/>
<evidence type="ECO:0000256" key="4">
    <source>
        <dbReference type="RuleBase" id="RU366034"/>
    </source>
</evidence>
<keyword evidence="4" id="KW-0479">Metal-binding</keyword>
<dbReference type="InterPro" id="IPR008949">
    <property type="entry name" value="Isoprenoid_synthase_dom_sf"/>
</dbReference>
<dbReference type="PANTHER" id="PTHR35201">
    <property type="entry name" value="TERPENE SYNTHASE"/>
    <property type="match status" value="1"/>
</dbReference>
<keyword evidence="6" id="KW-1185">Reference proteome</keyword>
<dbReference type="GO" id="GO:0046872">
    <property type="term" value="F:metal ion binding"/>
    <property type="evidence" value="ECO:0007669"/>
    <property type="project" value="UniProtKB-KW"/>
</dbReference>
<name>A0A8J8W6G5_9EURO</name>
<comment type="cofactor">
    <cofactor evidence="1 4">
        <name>Mg(2+)</name>
        <dbReference type="ChEBI" id="CHEBI:18420"/>
    </cofactor>
</comment>
<dbReference type="SFLD" id="SFLDG01020">
    <property type="entry name" value="Terpene_Cyclase_Like_2"/>
    <property type="match status" value="1"/>
</dbReference>
<dbReference type="PANTHER" id="PTHR35201:SF4">
    <property type="entry name" value="BETA-PINACENE SYNTHASE-RELATED"/>
    <property type="match status" value="1"/>
</dbReference>
<reference evidence="5" key="1">
    <citation type="journal article" date="2020" name="Front. Microbiol.">
        <title>Gene regulatory networks of Penicillium echinulatum 2HH and Penicillium oxalicum 114-2 inferred by a computational biology approach.</title>
        <authorList>
            <person name="Lenz A.R."/>
            <person name="Galan-Vasquez E."/>
            <person name="Balbinot E."/>
            <person name="De Abreu F.P."/>
            <person name="De Oliveira N.S."/>
            <person name="Da Rosa L.O."/>
            <person name="De Avila E Silva S."/>
            <person name="Camassola M."/>
            <person name="Dillon A.J.P."/>
            <person name="Perez-Rueda E."/>
        </authorList>
    </citation>
    <scope>NUCLEOTIDE SEQUENCE</scope>
    <source>
        <strain evidence="5">S1M29</strain>
    </source>
</reference>
<accession>A0A8J8W6G5</accession>
<proteinExistence type="inferred from homology"/>
<dbReference type="SFLD" id="SFLDS00005">
    <property type="entry name" value="Isoprenoid_Synthase_Type_I"/>
    <property type="match status" value="1"/>
</dbReference>
<organism evidence="5 6">
    <name type="scientific">Penicillium ucsense</name>
    <dbReference type="NCBI Taxonomy" id="2839758"/>
    <lineage>
        <taxon>Eukaryota</taxon>
        <taxon>Fungi</taxon>
        <taxon>Dikarya</taxon>
        <taxon>Ascomycota</taxon>
        <taxon>Pezizomycotina</taxon>
        <taxon>Eurotiomycetes</taxon>
        <taxon>Eurotiomycetidae</taxon>
        <taxon>Eurotiales</taxon>
        <taxon>Aspergillaceae</taxon>
        <taxon>Penicillium</taxon>
    </lineage>
</organism>
<evidence type="ECO:0000256" key="1">
    <source>
        <dbReference type="ARBA" id="ARBA00001946"/>
    </source>
</evidence>
<dbReference type="EMBL" id="WIWV01000009">
    <property type="protein sequence ID" value="KAF7719089.1"/>
    <property type="molecule type" value="Genomic_DNA"/>
</dbReference>
<dbReference type="SUPFAM" id="SSF48576">
    <property type="entry name" value="Terpenoid synthases"/>
    <property type="match status" value="1"/>
</dbReference>
<evidence type="ECO:0000313" key="6">
    <source>
        <dbReference type="Proteomes" id="UP000631181"/>
    </source>
</evidence>
<evidence type="ECO:0000313" key="5">
    <source>
        <dbReference type="EMBL" id="KAF7719089.1"/>
    </source>
</evidence>
<comment type="caution">
    <text evidence="5">The sequence shown here is derived from an EMBL/GenBank/DDBJ whole genome shotgun (WGS) entry which is preliminary data.</text>
</comment>
<dbReference type="AlphaFoldDB" id="A0A8J8W6G5"/>
<evidence type="ECO:0000256" key="3">
    <source>
        <dbReference type="ARBA" id="ARBA00022842"/>
    </source>
</evidence>
<evidence type="ECO:0000256" key="2">
    <source>
        <dbReference type="ARBA" id="ARBA00006333"/>
    </source>
</evidence>
<dbReference type="Pfam" id="PF19086">
    <property type="entry name" value="Terpene_syn_C_2"/>
    <property type="match status" value="1"/>
</dbReference>
<keyword evidence="3 4" id="KW-0460">Magnesium</keyword>
<dbReference type="InterPro" id="IPR034686">
    <property type="entry name" value="Terpene_cyclase-like_2"/>
</dbReference>
<keyword evidence="4" id="KW-0456">Lyase</keyword>
<dbReference type="EC" id="4.2.3.-" evidence="4"/>
<gene>
    <name evidence="5" type="ORF">PECM_008602</name>
</gene>
<dbReference type="Gene3D" id="1.10.600.10">
    <property type="entry name" value="Farnesyl Diphosphate Synthase"/>
    <property type="match status" value="1"/>
</dbReference>